<dbReference type="PANTHER" id="PTHR33175:SF3">
    <property type="entry name" value="DNA-BINDING PROTEIN HU-BETA"/>
    <property type="match status" value="1"/>
</dbReference>
<dbReference type="InterPro" id="IPR010992">
    <property type="entry name" value="IHF-like_DNA-bd_dom_sf"/>
</dbReference>
<comment type="caution">
    <text evidence="5">The sequence shown here is derived from an EMBL/GenBank/DDBJ whole genome shotgun (WGS) entry which is preliminary data.</text>
</comment>
<accession>A0A133Q1X9</accession>
<keyword evidence="3 5" id="KW-0238">DNA-binding</keyword>
<dbReference type="STRING" id="28128.HMPREF3226_01825"/>
<protein>
    <submittedName>
        <fullName evidence="5">DNA-binding protein HU</fullName>
    </submittedName>
</protein>
<reference evidence="6" key="1">
    <citation type="submission" date="2016-01" db="EMBL/GenBank/DDBJ databases">
        <authorList>
            <person name="Mitreva M."/>
            <person name="Pepin K.H."/>
            <person name="Mihindukulasuriya K.A."/>
            <person name="Fulton R."/>
            <person name="Fronick C."/>
            <person name="O'Laughlin M."/>
            <person name="Miner T."/>
            <person name="Herter B."/>
            <person name="Rosa B.A."/>
            <person name="Cordes M."/>
            <person name="Tomlinson C."/>
            <person name="Wollam A."/>
            <person name="Palsikar V.B."/>
            <person name="Mardis E.R."/>
            <person name="Wilson R.K."/>
        </authorList>
    </citation>
    <scope>NUCLEOTIDE SEQUENCE [LARGE SCALE GENOMIC DNA]</scope>
    <source>
        <strain evidence="6">MJR7716</strain>
    </source>
</reference>
<dbReference type="PRINTS" id="PR01727">
    <property type="entry name" value="DNABINDINGHU"/>
</dbReference>
<evidence type="ECO:0000313" key="6">
    <source>
        <dbReference type="Proteomes" id="UP000070533"/>
    </source>
</evidence>
<dbReference type="GO" id="GO:0005829">
    <property type="term" value="C:cytosol"/>
    <property type="evidence" value="ECO:0007669"/>
    <property type="project" value="TreeGrafter"/>
</dbReference>
<dbReference type="SMART" id="SM00411">
    <property type="entry name" value="BHL"/>
    <property type="match status" value="1"/>
</dbReference>
<evidence type="ECO:0000256" key="1">
    <source>
        <dbReference type="ARBA" id="ARBA00010529"/>
    </source>
</evidence>
<dbReference type="GO" id="GO:0030261">
    <property type="term" value="P:chromosome condensation"/>
    <property type="evidence" value="ECO:0007669"/>
    <property type="project" value="UniProtKB-KW"/>
</dbReference>
<evidence type="ECO:0000256" key="3">
    <source>
        <dbReference type="ARBA" id="ARBA00023125"/>
    </source>
</evidence>
<dbReference type="EMBL" id="LRQG01000149">
    <property type="protein sequence ID" value="KXA36880.1"/>
    <property type="molecule type" value="Genomic_DNA"/>
</dbReference>
<comment type="similarity">
    <text evidence="1 4">Belongs to the bacterial histone-like protein family.</text>
</comment>
<evidence type="ECO:0000256" key="2">
    <source>
        <dbReference type="ARBA" id="ARBA00023067"/>
    </source>
</evidence>
<name>A0A133Q1X9_9BACT</name>
<dbReference type="CDD" id="cd13832">
    <property type="entry name" value="IHF"/>
    <property type="match status" value="1"/>
</dbReference>
<keyword evidence="6" id="KW-1185">Reference proteome</keyword>
<gene>
    <name evidence="5" type="ORF">HMPREF3226_01825</name>
</gene>
<evidence type="ECO:0000313" key="5">
    <source>
        <dbReference type="EMBL" id="KXA36880.1"/>
    </source>
</evidence>
<organism evidence="5 6">
    <name type="scientific">Prevotella corporis</name>
    <dbReference type="NCBI Taxonomy" id="28128"/>
    <lineage>
        <taxon>Bacteria</taxon>
        <taxon>Pseudomonadati</taxon>
        <taxon>Bacteroidota</taxon>
        <taxon>Bacteroidia</taxon>
        <taxon>Bacteroidales</taxon>
        <taxon>Prevotellaceae</taxon>
        <taxon>Prevotella</taxon>
    </lineage>
</organism>
<dbReference type="AlphaFoldDB" id="A0A133Q1X9"/>
<dbReference type="SUPFAM" id="SSF47729">
    <property type="entry name" value="IHF-like DNA-binding proteins"/>
    <property type="match status" value="1"/>
</dbReference>
<dbReference type="Gene3D" id="4.10.520.10">
    <property type="entry name" value="IHF-like DNA-binding proteins"/>
    <property type="match status" value="1"/>
</dbReference>
<dbReference type="InterPro" id="IPR000119">
    <property type="entry name" value="Hist_DNA-bd"/>
</dbReference>
<keyword evidence="2" id="KW-0226">DNA condensation</keyword>
<dbReference type="PATRIC" id="fig|28128.5.peg.1873"/>
<evidence type="ECO:0000256" key="4">
    <source>
        <dbReference type="RuleBase" id="RU003939"/>
    </source>
</evidence>
<dbReference type="GO" id="GO:0003677">
    <property type="term" value="F:DNA binding"/>
    <property type="evidence" value="ECO:0007669"/>
    <property type="project" value="UniProtKB-KW"/>
</dbReference>
<dbReference type="Pfam" id="PF00216">
    <property type="entry name" value="Bac_DNA_binding"/>
    <property type="match status" value="1"/>
</dbReference>
<sequence>MRLLFVNKFKNKITPNMNNKEFIAALADKTGYSLDKTQKLVKTVFSVMGDNFEVGEPILINGFGTFEVKKRLERVMTNPATGVRMLIPPKLVLGFRPTASIKEKLKKGGNE</sequence>
<dbReference type="PANTHER" id="PTHR33175">
    <property type="entry name" value="DNA-BINDING PROTEIN HU"/>
    <property type="match status" value="1"/>
</dbReference>
<dbReference type="GO" id="GO:0030527">
    <property type="term" value="F:structural constituent of chromatin"/>
    <property type="evidence" value="ECO:0007669"/>
    <property type="project" value="InterPro"/>
</dbReference>
<dbReference type="Proteomes" id="UP000070533">
    <property type="component" value="Unassembled WGS sequence"/>
</dbReference>
<proteinExistence type="inferred from homology"/>